<evidence type="ECO:0000256" key="1">
    <source>
        <dbReference type="ARBA" id="ARBA00004651"/>
    </source>
</evidence>
<dbReference type="Pfam" id="PF04239">
    <property type="entry name" value="DUF421"/>
    <property type="match status" value="1"/>
</dbReference>
<evidence type="ECO:0000256" key="7">
    <source>
        <dbReference type="SAM" id="Phobius"/>
    </source>
</evidence>
<comment type="caution">
    <text evidence="9">The sequence shown here is derived from an EMBL/GenBank/DDBJ whole genome shotgun (WGS) entry which is preliminary data.</text>
</comment>
<evidence type="ECO:0000259" key="8">
    <source>
        <dbReference type="Pfam" id="PF04239"/>
    </source>
</evidence>
<organism evidence="9 10">
    <name type="scientific">Prauserella alba</name>
    <dbReference type="NCBI Taxonomy" id="176898"/>
    <lineage>
        <taxon>Bacteria</taxon>
        <taxon>Bacillati</taxon>
        <taxon>Actinomycetota</taxon>
        <taxon>Actinomycetes</taxon>
        <taxon>Pseudonocardiales</taxon>
        <taxon>Pseudonocardiaceae</taxon>
        <taxon>Prauserella</taxon>
    </lineage>
</organism>
<evidence type="ECO:0000256" key="5">
    <source>
        <dbReference type="ARBA" id="ARBA00022989"/>
    </source>
</evidence>
<keyword evidence="5 7" id="KW-1133">Transmembrane helix</keyword>
<keyword evidence="10" id="KW-1185">Reference proteome</keyword>
<sequence>MFVAQLGSPWATLALVAVSTTAIYLALIVYSRLAGLRSFAQMTNFDVAATVALGSITATTAVSTEVSLLQGAVGLGVLFALQWLIARVRKADGVQDVVDNRPLLLMVGTNVIEENLVQGQMTRDDVRAKLRLAGVTRLDRVRAVVLESTGEVSVLTDDPGGEPLDPSLFTSVRGYEWLLGEQLPPGKPL</sequence>
<feature type="transmembrane region" description="Helical" evidence="7">
    <location>
        <begin position="45"/>
        <end position="62"/>
    </location>
</feature>
<evidence type="ECO:0000313" key="10">
    <source>
        <dbReference type="Proteomes" id="UP001500467"/>
    </source>
</evidence>
<dbReference type="InterPro" id="IPR007353">
    <property type="entry name" value="DUF421"/>
</dbReference>
<dbReference type="InterPro" id="IPR023090">
    <property type="entry name" value="UPF0702_alpha/beta_dom_sf"/>
</dbReference>
<accession>A0ABN1VLS2</accession>
<evidence type="ECO:0000256" key="4">
    <source>
        <dbReference type="ARBA" id="ARBA00022692"/>
    </source>
</evidence>
<feature type="domain" description="YetF C-terminal" evidence="8">
    <location>
        <begin position="90"/>
        <end position="158"/>
    </location>
</feature>
<keyword evidence="3" id="KW-1003">Cell membrane</keyword>
<protein>
    <submittedName>
        <fullName evidence="9">DUF421 domain-containing protein</fullName>
    </submittedName>
</protein>
<evidence type="ECO:0000256" key="6">
    <source>
        <dbReference type="ARBA" id="ARBA00023136"/>
    </source>
</evidence>
<dbReference type="EMBL" id="BAAALM010000016">
    <property type="protein sequence ID" value="GAA1216406.1"/>
    <property type="molecule type" value="Genomic_DNA"/>
</dbReference>
<keyword evidence="4 7" id="KW-0812">Transmembrane</keyword>
<reference evidence="9 10" key="1">
    <citation type="journal article" date="2019" name="Int. J. Syst. Evol. Microbiol.">
        <title>The Global Catalogue of Microorganisms (GCM) 10K type strain sequencing project: providing services to taxonomists for standard genome sequencing and annotation.</title>
        <authorList>
            <consortium name="The Broad Institute Genomics Platform"/>
            <consortium name="The Broad Institute Genome Sequencing Center for Infectious Disease"/>
            <person name="Wu L."/>
            <person name="Ma J."/>
        </authorList>
    </citation>
    <scope>NUCLEOTIDE SEQUENCE [LARGE SCALE GENOMIC DNA]</scope>
    <source>
        <strain evidence="9 10">JCM 13022</strain>
    </source>
</reference>
<dbReference type="RefSeq" id="WP_253855649.1">
    <property type="nucleotide sequence ID" value="NZ_BAAALM010000016.1"/>
</dbReference>
<evidence type="ECO:0000256" key="2">
    <source>
        <dbReference type="ARBA" id="ARBA00006448"/>
    </source>
</evidence>
<feature type="transmembrane region" description="Helical" evidence="7">
    <location>
        <begin position="68"/>
        <end position="86"/>
    </location>
</feature>
<feature type="transmembrane region" description="Helical" evidence="7">
    <location>
        <begin position="12"/>
        <end position="33"/>
    </location>
</feature>
<evidence type="ECO:0000313" key="9">
    <source>
        <dbReference type="EMBL" id="GAA1216406.1"/>
    </source>
</evidence>
<dbReference type="PANTHER" id="PTHR34582">
    <property type="entry name" value="UPF0702 TRANSMEMBRANE PROTEIN YCAP"/>
    <property type="match status" value="1"/>
</dbReference>
<evidence type="ECO:0000256" key="3">
    <source>
        <dbReference type="ARBA" id="ARBA00022475"/>
    </source>
</evidence>
<dbReference type="Gene3D" id="3.30.240.20">
    <property type="entry name" value="bsu07140 like domains"/>
    <property type="match status" value="1"/>
</dbReference>
<keyword evidence="6 7" id="KW-0472">Membrane</keyword>
<dbReference type="PANTHER" id="PTHR34582:SF6">
    <property type="entry name" value="UPF0702 TRANSMEMBRANE PROTEIN YCAP"/>
    <property type="match status" value="1"/>
</dbReference>
<comment type="similarity">
    <text evidence="2">Belongs to the UPF0702 family.</text>
</comment>
<gene>
    <name evidence="9" type="ORF">GCM10009675_43270</name>
</gene>
<name>A0ABN1VLS2_9PSEU</name>
<proteinExistence type="inferred from homology"/>
<dbReference type="Proteomes" id="UP001500467">
    <property type="component" value="Unassembled WGS sequence"/>
</dbReference>
<comment type="subcellular location">
    <subcellularLocation>
        <location evidence="1">Cell membrane</location>
        <topology evidence="1">Multi-pass membrane protein</topology>
    </subcellularLocation>
</comment>